<dbReference type="Proteomes" id="UP000326289">
    <property type="component" value="Unassembled WGS sequence"/>
</dbReference>
<accession>A0A5N6JBX1</accession>
<protein>
    <submittedName>
        <fullName evidence="2">Uncharacterized protein</fullName>
    </submittedName>
</protein>
<dbReference type="EMBL" id="ML732777">
    <property type="protein sequence ID" value="KAB8276356.1"/>
    <property type="molecule type" value="Genomic_DNA"/>
</dbReference>
<name>A0A5N6JBX1_9EURO</name>
<organism evidence="2 3">
    <name type="scientific">Aspergillus minisclerotigenes</name>
    <dbReference type="NCBI Taxonomy" id="656917"/>
    <lineage>
        <taxon>Eukaryota</taxon>
        <taxon>Fungi</taxon>
        <taxon>Dikarya</taxon>
        <taxon>Ascomycota</taxon>
        <taxon>Pezizomycotina</taxon>
        <taxon>Eurotiomycetes</taxon>
        <taxon>Eurotiomycetidae</taxon>
        <taxon>Eurotiales</taxon>
        <taxon>Aspergillaceae</taxon>
        <taxon>Aspergillus</taxon>
        <taxon>Aspergillus subgen. Circumdati</taxon>
    </lineage>
</organism>
<proteinExistence type="predicted"/>
<gene>
    <name evidence="2" type="ORF">BDV30DRAFT_235810</name>
</gene>
<evidence type="ECO:0000313" key="2">
    <source>
        <dbReference type="EMBL" id="KAB8276356.1"/>
    </source>
</evidence>
<feature type="region of interest" description="Disordered" evidence="1">
    <location>
        <begin position="1"/>
        <end position="27"/>
    </location>
</feature>
<sequence>MTALKNTCDGEKAAQEKTSNDAKSKLEEENNKLKEAMATIGGGPAKLDSLPSRIDHCLPCPDIDGKEYTVDGITYKAFCWKKPRGRFIDTDFNGGKLNIRDLVIGMKACSLDPVCQGIDSDNHGSWAIHLDYQFTLLYVIGRGNGVVEQHFSLILVEPRGNNASPNELSIPSLIAGDVFSGCPKADGQQRTISSHTFDFRYREYARGTKIPISSFIRPPWCLVFCAQTPGCQDTSMGHGSCKFYSSYEKLEKTEHSKIATHNWAAMLSETRKD</sequence>
<evidence type="ECO:0000256" key="1">
    <source>
        <dbReference type="SAM" id="MobiDB-lite"/>
    </source>
</evidence>
<evidence type="ECO:0000313" key="3">
    <source>
        <dbReference type="Proteomes" id="UP000326289"/>
    </source>
</evidence>
<feature type="compositionally biased region" description="Basic and acidic residues" evidence="1">
    <location>
        <begin position="8"/>
        <end position="27"/>
    </location>
</feature>
<dbReference type="AlphaFoldDB" id="A0A5N6JBX1"/>
<keyword evidence="3" id="KW-1185">Reference proteome</keyword>
<reference evidence="2 3" key="1">
    <citation type="submission" date="2019-04" db="EMBL/GenBank/DDBJ databases">
        <title>Fungal friends and foes A comparative genomics study of 23 Aspergillus species from section Flavi.</title>
        <authorList>
            <consortium name="DOE Joint Genome Institute"/>
            <person name="Kjaerbolling I."/>
            <person name="Vesth T.C."/>
            <person name="Frisvad J.C."/>
            <person name="Nybo J.L."/>
            <person name="Theobald S."/>
            <person name="Kildgaard S."/>
            <person name="Petersen T.I."/>
            <person name="Kuo A."/>
            <person name="Sato A."/>
            <person name="Lyhne E.K."/>
            <person name="Kogle M.E."/>
            <person name="Wiebenga A."/>
            <person name="Kun R.S."/>
            <person name="Lubbers R.J."/>
            <person name="Makela M.R."/>
            <person name="Barry K."/>
            <person name="Chovatia M."/>
            <person name="Clum A."/>
            <person name="Daum C."/>
            <person name="Haridas S."/>
            <person name="He G."/>
            <person name="LaButti K."/>
            <person name="Lipzen A."/>
            <person name="Mondo S."/>
            <person name="Pangilinan J."/>
            <person name="Riley R."/>
            <person name="Salamov A."/>
            <person name="Simmons B.A."/>
            <person name="Magnuson J.K."/>
            <person name="Henrissat B."/>
            <person name="Mortensen U.H."/>
            <person name="Larsen T.O."/>
            <person name="De vries R.P."/>
            <person name="Grigoriev I.V."/>
            <person name="Machida M."/>
            <person name="Baker S.E."/>
            <person name="Andersen M.R."/>
        </authorList>
    </citation>
    <scope>NUCLEOTIDE SEQUENCE [LARGE SCALE GENOMIC DNA]</scope>
    <source>
        <strain evidence="2 3">CBS 117635</strain>
    </source>
</reference>